<keyword evidence="2" id="KW-1185">Reference proteome</keyword>
<name>A0AAE1DDP8_9GAST</name>
<accession>A0AAE1DDP8</accession>
<evidence type="ECO:0000313" key="1">
    <source>
        <dbReference type="EMBL" id="KAK3766756.1"/>
    </source>
</evidence>
<sequence>MAQTRSTGVQAPGLPRCLLFKTALRKLGSGPVRYDGKFQNQELVGLSSLWGVWVERGEFFAFDQSCPDVYLEHLVLTYGSLSNRLFE</sequence>
<dbReference type="Proteomes" id="UP001283361">
    <property type="component" value="Unassembled WGS sequence"/>
</dbReference>
<proteinExistence type="predicted"/>
<protein>
    <submittedName>
        <fullName evidence="1">Uncharacterized protein</fullName>
    </submittedName>
</protein>
<evidence type="ECO:0000313" key="2">
    <source>
        <dbReference type="Proteomes" id="UP001283361"/>
    </source>
</evidence>
<gene>
    <name evidence="1" type="ORF">RRG08_047279</name>
</gene>
<reference evidence="1" key="1">
    <citation type="journal article" date="2023" name="G3 (Bethesda)">
        <title>A reference genome for the long-term kleptoplast-retaining sea slug Elysia crispata morphotype clarki.</title>
        <authorList>
            <person name="Eastman K.E."/>
            <person name="Pendleton A.L."/>
            <person name="Shaikh M.A."/>
            <person name="Suttiyut T."/>
            <person name="Ogas R."/>
            <person name="Tomko P."/>
            <person name="Gavelis G."/>
            <person name="Widhalm J.R."/>
            <person name="Wisecaver J.H."/>
        </authorList>
    </citation>
    <scope>NUCLEOTIDE SEQUENCE</scope>
    <source>
        <strain evidence="1">ECLA1</strain>
    </source>
</reference>
<organism evidence="1 2">
    <name type="scientific">Elysia crispata</name>
    <name type="common">lettuce slug</name>
    <dbReference type="NCBI Taxonomy" id="231223"/>
    <lineage>
        <taxon>Eukaryota</taxon>
        <taxon>Metazoa</taxon>
        <taxon>Spiralia</taxon>
        <taxon>Lophotrochozoa</taxon>
        <taxon>Mollusca</taxon>
        <taxon>Gastropoda</taxon>
        <taxon>Heterobranchia</taxon>
        <taxon>Euthyneura</taxon>
        <taxon>Panpulmonata</taxon>
        <taxon>Sacoglossa</taxon>
        <taxon>Placobranchoidea</taxon>
        <taxon>Plakobranchidae</taxon>
        <taxon>Elysia</taxon>
    </lineage>
</organism>
<comment type="caution">
    <text evidence="1">The sequence shown here is derived from an EMBL/GenBank/DDBJ whole genome shotgun (WGS) entry which is preliminary data.</text>
</comment>
<dbReference type="AlphaFoldDB" id="A0AAE1DDP8"/>
<dbReference type="EMBL" id="JAWDGP010004196">
    <property type="protein sequence ID" value="KAK3766756.1"/>
    <property type="molecule type" value="Genomic_DNA"/>
</dbReference>